<organism evidence="1">
    <name type="scientific">Hexamita inflata</name>
    <dbReference type="NCBI Taxonomy" id="28002"/>
    <lineage>
        <taxon>Eukaryota</taxon>
        <taxon>Metamonada</taxon>
        <taxon>Diplomonadida</taxon>
        <taxon>Hexamitidae</taxon>
        <taxon>Hexamitinae</taxon>
        <taxon>Hexamita</taxon>
    </lineage>
</organism>
<evidence type="ECO:0000313" key="2">
    <source>
        <dbReference type="EMBL" id="CAL6050898.1"/>
    </source>
</evidence>
<proteinExistence type="predicted"/>
<dbReference type="EMBL" id="CATOUU010000764">
    <property type="protein sequence ID" value="CAI9946706.1"/>
    <property type="molecule type" value="Genomic_DNA"/>
</dbReference>
<evidence type="ECO:0000313" key="3">
    <source>
        <dbReference type="Proteomes" id="UP001642409"/>
    </source>
</evidence>
<reference evidence="2 3" key="2">
    <citation type="submission" date="2024-07" db="EMBL/GenBank/DDBJ databases">
        <authorList>
            <person name="Akdeniz Z."/>
        </authorList>
    </citation>
    <scope>NUCLEOTIDE SEQUENCE [LARGE SCALE GENOMIC DNA]</scope>
</reference>
<sequence>MKQKPFSAIKTSPLTNQSQQFQKSGLKNSSQLFVPTQLDLEIQKEIAMRSNIQEYILAQQLKQVKQLQQVSPQQTHWGQKILQLRNKTELYRKQLQRTIDQEFEQQKLQMFDQHSKEMKEIQLELEYDYKMKCLEARRRIEYELEGTKGESAISVLPYTKYLNPTILNVMDEDIEGYLDDKGREISLFDYLFEQKILIKNKDPREVQRKFTEIITHLQKLIESQKLLNSKYLHQIEELVNYFTNMHELENLSQLQFIQEILTKNIVIVAKIKDNTTLRDAIKHEKQVSRLLEADLRKLYKQELDFGNTKADKIRIAADIETQYQRLMDTVKIHTEYNNIITQQYIQRDIMTKEIIG</sequence>
<dbReference type="AlphaFoldDB" id="A0AA86UCG5"/>
<dbReference type="EMBL" id="CAXDID020000186">
    <property type="protein sequence ID" value="CAL6050898.1"/>
    <property type="molecule type" value="Genomic_DNA"/>
</dbReference>
<evidence type="ECO:0000313" key="1">
    <source>
        <dbReference type="EMBL" id="CAI9946706.1"/>
    </source>
</evidence>
<accession>A0AA86UCG5</accession>
<gene>
    <name evidence="1" type="ORF">HINF_LOCUS34351</name>
    <name evidence="2" type="ORF">HINF_LOCUS44109</name>
</gene>
<dbReference type="Proteomes" id="UP001642409">
    <property type="component" value="Unassembled WGS sequence"/>
</dbReference>
<reference evidence="1" key="1">
    <citation type="submission" date="2023-06" db="EMBL/GenBank/DDBJ databases">
        <authorList>
            <person name="Kurt Z."/>
        </authorList>
    </citation>
    <scope>NUCLEOTIDE SEQUENCE</scope>
</reference>
<protein>
    <submittedName>
        <fullName evidence="2">Hypothetical_protein</fullName>
    </submittedName>
</protein>
<comment type="caution">
    <text evidence="1">The sequence shown here is derived from an EMBL/GenBank/DDBJ whole genome shotgun (WGS) entry which is preliminary data.</text>
</comment>
<name>A0AA86UCG5_9EUKA</name>
<keyword evidence="3" id="KW-1185">Reference proteome</keyword>